<protein>
    <recommendedName>
        <fullName evidence="3">DUF7733 domain-containing protein</fullName>
    </recommendedName>
</protein>
<evidence type="ECO:0000256" key="2">
    <source>
        <dbReference type="SAM" id="Phobius"/>
    </source>
</evidence>
<feature type="compositionally biased region" description="Low complexity" evidence="1">
    <location>
        <begin position="158"/>
        <end position="167"/>
    </location>
</feature>
<accession>A0AAN8Z9W6</accession>
<name>A0AAN8Z9W6_9MAGN</name>
<dbReference type="PANTHER" id="PTHR33829:SF1">
    <property type="entry name" value="TRANSMEMBRANE PROTEIN"/>
    <property type="match status" value="1"/>
</dbReference>
<dbReference type="EMBL" id="JBAMMX010000015">
    <property type="protein sequence ID" value="KAK6925833.1"/>
    <property type="molecule type" value="Genomic_DNA"/>
</dbReference>
<comment type="caution">
    <text evidence="4">The sequence shown here is derived from an EMBL/GenBank/DDBJ whole genome shotgun (WGS) entry which is preliminary data.</text>
</comment>
<dbReference type="Proteomes" id="UP001370490">
    <property type="component" value="Unassembled WGS sequence"/>
</dbReference>
<feature type="compositionally biased region" description="Polar residues" evidence="1">
    <location>
        <begin position="293"/>
        <end position="303"/>
    </location>
</feature>
<organism evidence="4 5">
    <name type="scientific">Dillenia turbinata</name>
    <dbReference type="NCBI Taxonomy" id="194707"/>
    <lineage>
        <taxon>Eukaryota</taxon>
        <taxon>Viridiplantae</taxon>
        <taxon>Streptophyta</taxon>
        <taxon>Embryophyta</taxon>
        <taxon>Tracheophyta</taxon>
        <taxon>Spermatophyta</taxon>
        <taxon>Magnoliopsida</taxon>
        <taxon>eudicotyledons</taxon>
        <taxon>Gunneridae</taxon>
        <taxon>Pentapetalae</taxon>
        <taxon>Dilleniales</taxon>
        <taxon>Dilleniaceae</taxon>
        <taxon>Dillenia</taxon>
    </lineage>
</organism>
<evidence type="ECO:0000259" key="3">
    <source>
        <dbReference type="Pfam" id="PF24867"/>
    </source>
</evidence>
<sequence>MNKNHYPTSQTTQNSRHFLTFRQINALAVMIVFAASSTVRIEDFSFVVFSIFYMYFFTKVVFSSLSPSHDQPVFAPNNKTFGLHVFFARLDNEQITLLTNPDVKFLPGSDGSKLQADLFKLAATSHGLETLVPRFELGPSSQKYIKAPQPPDQAVHGSNSSSKSPSSNSILDIDSIAAKSCNSAVLLGADPTFIDSLLYSLDEIQHLNTSIEAAKQETREHTFIDSLLYSLDEIQHLNTSIEAAKQETREQPIQKAYTRIICQVSYGLQFLLLVKTPYVNNDRGNTKQEKKNQNLPTMETSVRSSGKLNVSRISSGVFPSIIRARARL</sequence>
<evidence type="ECO:0000256" key="1">
    <source>
        <dbReference type="SAM" id="MobiDB-lite"/>
    </source>
</evidence>
<dbReference type="PANTHER" id="PTHR33829">
    <property type="entry name" value="OSJNBA0044M19.10 PROTEIN"/>
    <property type="match status" value="1"/>
</dbReference>
<proteinExistence type="predicted"/>
<reference evidence="4 5" key="1">
    <citation type="submission" date="2023-12" db="EMBL/GenBank/DDBJ databases">
        <title>A high-quality genome assembly for Dillenia turbinata (Dilleniales).</title>
        <authorList>
            <person name="Chanderbali A."/>
        </authorList>
    </citation>
    <scope>NUCLEOTIDE SEQUENCE [LARGE SCALE GENOMIC DNA]</scope>
    <source>
        <strain evidence="4">LSX21</strain>
        <tissue evidence="4">Leaf</tissue>
    </source>
</reference>
<dbReference type="AlphaFoldDB" id="A0AAN8Z9W6"/>
<feature type="region of interest" description="Disordered" evidence="1">
    <location>
        <begin position="282"/>
        <end position="303"/>
    </location>
</feature>
<evidence type="ECO:0000313" key="4">
    <source>
        <dbReference type="EMBL" id="KAK6925833.1"/>
    </source>
</evidence>
<feature type="transmembrane region" description="Helical" evidence="2">
    <location>
        <begin position="44"/>
        <end position="62"/>
    </location>
</feature>
<keyword evidence="2" id="KW-1133">Transmembrane helix</keyword>
<dbReference type="InterPro" id="IPR056635">
    <property type="entry name" value="DUF7733"/>
</dbReference>
<dbReference type="Pfam" id="PF24867">
    <property type="entry name" value="DUF7733"/>
    <property type="match status" value="1"/>
</dbReference>
<keyword evidence="2" id="KW-0812">Transmembrane</keyword>
<evidence type="ECO:0000313" key="5">
    <source>
        <dbReference type="Proteomes" id="UP001370490"/>
    </source>
</evidence>
<keyword evidence="2" id="KW-0472">Membrane</keyword>
<keyword evidence="5" id="KW-1185">Reference proteome</keyword>
<feature type="non-terminal residue" evidence="4">
    <location>
        <position position="328"/>
    </location>
</feature>
<feature type="domain" description="DUF7733" evidence="3">
    <location>
        <begin position="20"/>
        <end position="88"/>
    </location>
</feature>
<gene>
    <name evidence="4" type="ORF">RJ641_007552</name>
</gene>
<feature type="region of interest" description="Disordered" evidence="1">
    <location>
        <begin position="142"/>
        <end position="167"/>
    </location>
</feature>
<feature type="transmembrane region" description="Helical" evidence="2">
    <location>
        <begin position="21"/>
        <end position="38"/>
    </location>
</feature>